<dbReference type="CDD" id="cd18186">
    <property type="entry name" value="BTB_POZ_ZBTB_KLHL-like"/>
    <property type="match status" value="1"/>
</dbReference>
<dbReference type="RefSeq" id="XP_038733243.1">
    <property type="nucleotide sequence ID" value="XM_038875906.1"/>
</dbReference>
<evidence type="ECO:0000313" key="2">
    <source>
        <dbReference type="EMBL" id="KAF7944761.1"/>
    </source>
</evidence>
<protein>
    <recommendedName>
        <fullName evidence="1">BTB domain-containing protein</fullName>
    </recommendedName>
</protein>
<dbReference type="Pfam" id="PF00651">
    <property type="entry name" value="BTB"/>
    <property type="match status" value="1"/>
</dbReference>
<evidence type="ECO:0000313" key="3">
    <source>
        <dbReference type="Proteomes" id="UP000710849"/>
    </source>
</evidence>
<proteinExistence type="predicted"/>
<dbReference type="PANTHER" id="PTHR47843">
    <property type="entry name" value="BTB DOMAIN-CONTAINING PROTEIN-RELATED"/>
    <property type="match status" value="1"/>
</dbReference>
<dbReference type="EMBL" id="RCSW01000009">
    <property type="protein sequence ID" value="KAF7944761.1"/>
    <property type="molecule type" value="Genomic_DNA"/>
</dbReference>
<accession>A0A9P5LZV9</accession>
<dbReference type="PROSITE" id="PS50097">
    <property type="entry name" value="BTB"/>
    <property type="match status" value="1"/>
</dbReference>
<comment type="caution">
    <text evidence="2">The sequence shown here is derived from an EMBL/GenBank/DDBJ whole genome shotgun (WGS) entry which is preliminary data.</text>
</comment>
<gene>
    <name evidence="2" type="ORF">EAE97_005394</name>
</gene>
<dbReference type="Proteomes" id="UP000710849">
    <property type="component" value="Unassembled WGS sequence"/>
</dbReference>
<sequence>MSDKEDPNAVVVIREVRSAEMGTYYVKISSERSPEGQQFIDSEMVDGHVGKDEGSGHFLLHKSILCEKVPYFEEMFNGNFDESTTNNSADLPEYDPEAFNILIISWIYSDQVFPLEKRKAMMRDDALENYIC</sequence>
<dbReference type="AlphaFoldDB" id="A0A9P5LZV9"/>
<dbReference type="InterPro" id="IPR000210">
    <property type="entry name" value="BTB/POZ_dom"/>
</dbReference>
<reference evidence="2 3" key="1">
    <citation type="journal article" date="2020" name="Genome Biol. Evol.">
        <title>Comparative genomics of Sclerotiniaceae.</title>
        <authorList>
            <person name="Valero Jimenez C.A."/>
            <person name="Steentjes M."/>
            <person name="Scholten O.E."/>
            <person name="Van Kan J.A.L."/>
        </authorList>
    </citation>
    <scope>NUCLEOTIDE SEQUENCE [LARGE SCALE GENOMIC DNA]</scope>
    <source>
        <strain evidence="2 3">MUCL 94</strain>
    </source>
</reference>
<name>A0A9P5LZV9_9HELO</name>
<evidence type="ECO:0000259" key="1">
    <source>
        <dbReference type="PROSITE" id="PS50097"/>
    </source>
</evidence>
<dbReference type="Gene3D" id="3.30.710.10">
    <property type="entry name" value="Potassium Channel Kv1.1, Chain A"/>
    <property type="match status" value="1"/>
</dbReference>
<dbReference type="InterPro" id="IPR011333">
    <property type="entry name" value="SKP1/BTB/POZ_sf"/>
</dbReference>
<dbReference type="GeneID" id="62148983"/>
<keyword evidence="3" id="KW-1185">Reference proteome</keyword>
<dbReference type="PANTHER" id="PTHR47843:SF2">
    <property type="entry name" value="BTB DOMAIN-CONTAINING PROTEIN"/>
    <property type="match status" value="1"/>
</dbReference>
<feature type="domain" description="BTB" evidence="1">
    <location>
        <begin position="40"/>
        <end position="103"/>
    </location>
</feature>
<organism evidence="2 3">
    <name type="scientific">Botrytis byssoidea</name>
    <dbReference type="NCBI Taxonomy" id="139641"/>
    <lineage>
        <taxon>Eukaryota</taxon>
        <taxon>Fungi</taxon>
        <taxon>Dikarya</taxon>
        <taxon>Ascomycota</taxon>
        <taxon>Pezizomycotina</taxon>
        <taxon>Leotiomycetes</taxon>
        <taxon>Helotiales</taxon>
        <taxon>Sclerotiniaceae</taxon>
        <taxon>Botrytis</taxon>
    </lineage>
</organism>
<dbReference type="SUPFAM" id="SSF54695">
    <property type="entry name" value="POZ domain"/>
    <property type="match status" value="1"/>
</dbReference>